<sequence>MKYIYSIIKADYQQRTRSYSFLITLAITMYAAYSFVPPPTASYTTLTIVGYKGIYNSAWVGYVSGMMTAIMLSMYGFFLVNGGIKKDIDTEVGLIIATTPITNFGYLLSKMLSNFMVLLTIAGVTFLVSIVLFFLRTTGYPFLISTFLIPYLLFVVPALFFISALAVVAEVFLKKGAMWQYIAFIFLFGIIMSNVTNTKSSSAIIFMDSFGIKTMTGSIENKINKQYHTTLSKGVSMGFIFNTKHTDVKLFEWNGITITGLFLISRLFWLTFPLALVYLSSFFFHRFDFRQSPGKKIKKLKNEQIADSPLPALAGFNRALLPPVVTDYGILPFIKTELLLLLRKGSKWTWLFLGSIWVSIFFVPLDIAHAYILPILWFLQVTRLSELATKEETYRLHYFTYASYKPLQRMLPAQILAGVVLAIALASPLIARYLIASNGNAIIDILGGAVFIVLFAVCLGILSQGKKLYEILLFLITYALIEKAPMVDYLGAIKHNSHIGYMAIVLVINIFLLLVSLTVRQYRSRHL</sequence>
<evidence type="ECO:0008006" key="4">
    <source>
        <dbReference type="Google" id="ProtNLM"/>
    </source>
</evidence>
<dbReference type="STRING" id="1391627.SAMN05216464_11666"/>
<accession>A0A1G7KC45</accession>
<evidence type="ECO:0000313" key="2">
    <source>
        <dbReference type="EMBL" id="SDF34544.1"/>
    </source>
</evidence>
<feature type="transmembrane region" description="Helical" evidence="1">
    <location>
        <begin position="59"/>
        <end position="80"/>
    </location>
</feature>
<evidence type="ECO:0000313" key="3">
    <source>
        <dbReference type="Proteomes" id="UP000199072"/>
    </source>
</evidence>
<keyword evidence="1" id="KW-0472">Membrane</keyword>
<keyword evidence="1" id="KW-1133">Transmembrane helix</keyword>
<dbReference type="Proteomes" id="UP000199072">
    <property type="component" value="Unassembled WGS sequence"/>
</dbReference>
<feature type="transmembrane region" description="Helical" evidence="1">
    <location>
        <begin position="115"/>
        <end position="135"/>
    </location>
</feature>
<reference evidence="2 3" key="1">
    <citation type="submission" date="2016-10" db="EMBL/GenBank/DDBJ databases">
        <authorList>
            <person name="de Groot N.N."/>
        </authorList>
    </citation>
    <scope>NUCLEOTIDE SEQUENCE [LARGE SCALE GENOMIC DNA]</scope>
    <source>
        <strain evidence="2 3">47C3B</strain>
    </source>
</reference>
<dbReference type="RefSeq" id="WP_091154702.1">
    <property type="nucleotide sequence ID" value="NZ_FNAI01000016.1"/>
</dbReference>
<keyword evidence="1" id="KW-0812">Transmembrane</keyword>
<name>A0A1G7KC45_9SPHI</name>
<dbReference type="EMBL" id="FNAI01000016">
    <property type="protein sequence ID" value="SDF34544.1"/>
    <property type="molecule type" value="Genomic_DNA"/>
</dbReference>
<feature type="transmembrane region" description="Helical" evidence="1">
    <location>
        <begin position="92"/>
        <end position="109"/>
    </location>
</feature>
<proteinExistence type="predicted"/>
<gene>
    <name evidence="2" type="ORF">SAMN05216464_11666</name>
</gene>
<keyword evidence="3" id="KW-1185">Reference proteome</keyword>
<dbReference type="OrthoDB" id="6017159at2"/>
<feature type="transmembrane region" description="Helical" evidence="1">
    <location>
        <begin position="178"/>
        <end position="197"/>
    </location>
</feature>
<evidence type="ECO:0000256" key="1">
    <source>
        <dbReference type="SAM" id="Phobius"/>
    </source>
</evidence>
<feature type="transmembrane region" description="Helical" evidence="1">
    <location>
        <begin position="267"/>
        <end position="285"/>
    </location>
</feature>
<dbReference type="AlphaFoldDB" id="A0A1G7KC45"/>
<feature type="transmembrane region" description="Helical" evidence="1">
    <location>
        <begin position="469"/>
        <end position="487"/>
    </location>
</feature>
<feature type="transmembrane region" description="Helical" evidence="1">
    <location>
        <begin position="348"/>
        <end position="379"/>
    </location>
</feature>
<feature type="transmembrane region" description="Helical" evidence="1">
    <location>
        <begin position="499"/>
        <end position="519"/>
    </location>
</feature>
<feature type="transmembrane region" description="Helical" evidence="1">
    <location>
        <begin position="21"/>
        <end position="39"/>
    </location>
</feature>
<feature type="transmembrane region" description="Helical" evidence="1">
    <location>
        <begin position="415"/>
        <end position="435"/>
    </location>
</feature>
<feature type="transmembrane region" description="Helical" evidence="1">
    <location>
        <begin position="441"/>
        <end position="462"/>
    </location>
</feature>
<organism evidence="2 3">
    <name type="scientific">Mucilaginibacter pineti</name>
    <dbReference type="NCBI Taxonomy" id="1391627"/>
    <lineage>
        <taxon>Bacteria</taxon>
        <taxon>Pseudomonadati</taxon>
        <taxon>Bacteroidota</taxon>
        <taxon>Sphingobacteriia</taxon>
        <taxon>Sphingobacteriales</taxon>
        <taxon>Sphingobacteriaceae</taxon>
        <taxon>Mucilaginibacter</taxon>
    </lineage>
</organism>
<protein>
    <recommendedName>
        <fullName evidence="4">ABC-2 type transport system permease protein</fullName>
    </recommendedName>
</protein>
<feature type="transmembrane region" description="Helical" evidence="1">
    <location>
        <begin position="147"/>
        <end position="172"/>
    </location>
</feature>